<keyword evidence="4" id="KW-1185">Reference proteome</keyword>
<dbReference type="AlphaFoldDB" id="A0A810MXF6"/>
<dbReference type="Proteomes" id="UP000680866">
    <property type="component" value="Chromosome"/>
</dbReference>
<dbReference type="KEGG" id="pry:Prubr_27830"/>
<gene>
    <name evidence="3" type="ORF">Prubr_27830</name>
</gene>
<proteinExistence type="predicted"/>
<reference evidence="3" key="1">
    <citation type="submission" date="2020-08" db="EMBL/GenBank/DDBJ databases">
        <title>Whole genome shotgun sequence of Polymorphospora rubra NBRC 101157.</title>
        <authorList>
            <person name="Komaki H."/>
            <person name="Tamura T."/>
        </authorList>
    </citation>
    <scope>NUCLEOTIDE SEQUENCE</scope>
    <source>
        <strain evidence="3">NBRC 101157</strain>
    </source>
</reference>
<feature type="domain" description="GSCFA" evidence="2">
    <location>
        <begin position="41"/>
        <end position="309"/>
    </location>
</feature>
<accession>A0A810MXF6</accession>
<protein>
    <recommendedName>
        <fullName evidence="2">GSCFA domain-containing protein</fullName>
    </recommendedName>
</protein>
<evidence type="ECO:0000256" key="1">
    <source>
        <dbReference type="SAM" id="MobiDB-lite"/>
    </source>
</evidence>
<name>A0A810MXF6_9ACTN</name>
<evidence type="ECO:0000259" key="2">
    <source>
        <dbReference type="Pfam" id="PF08885"/>
    </source>
</evidence>
<evidence type="ECO:0000313" key="4">
    <source>
        <dbReference type="Proteomes" id="UP000680866"/>
    </source>
</evidence>
<organism evidence="3 4">
    <name type="scientific">Polymorphospora rubra</name>
    <dbReference type="NCBI Taxonomy" id="338584"/>
    <lineage>
        <taxon>Bacteria</taxon>
        <taxon>Bacillati</taxon>
        <taxon>Actinomycetota</taxon>
        <taxon>Actinomycetes</taxon>
        <taxon>Micromonosporales</taxon>
        <taxon>Micromonosporaceae</taxon>
        <taxon>Polymorphospora</taxon>
    </lineage>
</organism>
<dbReference type="InterPro" id="IPR014982">
    <property type="entry name" value="GSCFA"/>
</dbReference>
<dbReference type="EMBL" id="AP023359">
    <property type="protein sequence ID" value="BCJ65762.1"/>
    <property type="molecule type" value="Genomic_DNA"/>
</dbReference>
<evidence type="ECO:0000313" key="3">
    <source>
        <dbReference type="EMBL" id="BCJ65762.1"/>
    </source>
</evidence>
<dbReference type="RefSeq" id="WP_212825414.1">
    <property type="nucleotide sequence ID" value="NZ_AP023359.1"/>
</dbReference>
<dbReference type="Pfam" id="PF08885">
    <property type="entry name" value="GSCFA"/>
    <property type="match status" value="1"/>
</dbReference>
<sequence>MNPYQSLPPRSFWRTAVAEPDMLDIGDLWTPKFAVDPDDPVLTAGSCFARHIGPALLEYGMNWREVELPPPGLTAAERLARHYGQFSFRTGNIYTAATLRQWLAWALGDETAPEEFWCENGRFFDPYRPAVEPDGYPSAEEASAARRVTLAAIRTAIGEAGCLVFTLGLTEAWRDRRTGTVYPVCPGTVRGTFDADRHAFGNFTFPEVYADLSAAVALARAANPRLNVLLTVSPVPLTATATGEHALTATTYSKSVLRAVAGQLAREHDHVDYFPSYEIVTGFPYRAVFFEPNLRTVTPAGVDFVMRHFFAGLERRPAGLEGRPAGPGAARPTGTSDGGDQLCDDAVLDYYNAG</sequence>
<feature type="region of interest" description="Disordered" evidence="1">
    <location>
        <begin position="318"/>
        <end position="341"/>
    </location>
</feature>